<evidence type="ECO:0000313" key="3">
    <source>
        <dbReference type="Proteomes" id="UP001159363"/>
    </source>
</evidence>
<gene>
    <name evidence="2" type="ORF">PR048_033438</name>
</gene>
<feature type="region of interest" description="Disordered" evidence="1">
    <location>
        <begin position="1"/>
        <end position="50"/>
    </location>
</feature>
<evidence type="ECO:0000313" key="2">
    <source>
        <dbReference type="EMBL" id="KAJ8865915.1"/>
    </source>
</evidence>
<feature type="non-terminal residue" evidence="2">
    <location>
        <position position="115"/>
    </location>
</feature>
<name>A0ABQ9G097_9NEOP</name>
<dbReference type="Proteomes" id="UP001159363">
    <property type="component" value="Chromosome 16"/>
</dbReference>
<protein>
    <submittedName>
        <fullName evidence="2">Uncharacterized protein</fullName>
    </submittedName>
</protein>
<reference evidence="2 3" key="1">
    <citation type="submission" date="2023-02" db="EMBL/GenBank/DDBJ databases">
        <title>LHISI_Scaffold_Assembly.</title>
        <authorList>
            <person name="Stuart O.P."/>
            <person name="Cleave R."/>
            <person name="Magrath M.J.L."/>
            <person name="Mikheyev A.S."/>
        </authorList>
    </citation>
    <scope>NUCLEOTIDE SEQUENCE [LARGE SCALE GENOMIC DNA]</scope>
    <source>
        <strain evidence="2">Daus_M_001</strain>
        <tissue evidence="2">Leg muscle</tissue>
    </source>
</reference>
<evidence type="ECO:0000256" key="1">
    <source>
        <dbReference type="SAM" id="MobiDB-lite"/>
    </source>
</evidence>
<keyword evidence="3" id="KW-1185">Reference proteome</keyword>
<comment type="caution">
    <text evidence="2">The sequence shown here is derived from an EMBL/GenBank/DDBJ whole genome shotgun (WGS) entry which is preliminary data.</text>
</comment>
<organism evidence="2 3">
    <name type="scientific">Dryococelus australis</name>
    <dbReference type="NCBI Taxonomy" id="614101"/>
    <lineage>
        <taxon>Eukaryota</taxon>
        <taxon>Metazoa</taxon>
        <taxon>Ecdysozoa</taxon>
        <taxon>Arthropoda</taxon>
        <taxon>Hexapoda</taxon>
        <taxon>Insecta</taxon>
        <taxon>Pterygota</taxon>
        <taxon>Neoptera</taxon>
        <taxon>Polyneoptera</taxon>
        <taxon>Phasmatodea</taxon>
        <taxon>Verophasmatodea</taxon>
        <taxon>Anareolatae</taxon>
        <taxon>Phasmatidae</taxon>
        <taxon>Eurycanthinae</taxon>
        <taxon>Dryococelus</taxon>
    </lineage>
</organism>
<accession>A0ABQ9G097</accession>
<dbReference type="EMBL" id="JARBHB010000017">
    <property type="protein sequence ID" value="KAJ8865915.1"/>
    <property type="molecule type" value="Genomic_DNA"/>
</dbReference>
<sequence length="115" mass="12397">MRLKRGEYGAAPECKAEGGKVGGGETPEKAHQPAVLSGTIPTCGNPGLTPPVIEPSSPWREYQLDHTVFDTSWRTLVQSPPCTVTADNQCTVDISVFVHETAESTLQVIQLAYFP</sequence>
<proteinExistence type="predicted"/>